<sequence>DNEESDMSHHKDFTDEISSIKNDSPNNTADNIEICEQFCEENLTVTEHESRPPFENSVGTRDSAEPSVVENNVILNDTSDDIKVDGNCCKQNFSNNILTAQNPPSKNSVDTKDSDEYQDSVDKVPATLEEFVNIPDDTKVCEKSCEENMSSRIIMVIQDHVQSVGNPVDMQKPKESLVKEPVSEISAVAEDSINESIDESVIETKQEISESNKNSYVENEDLAQRDRCDQCTSVESSKSPSAIVTPIKNEKCSNNINNKISTEQTNWFFPKIKFISQSKSQGKTCSSINSKGKVKSKQKQEEKTKNENSNQHKLKKNSPIKIDDVKIMHNIDHYFAPIVKNSTSCKDFGDERTSAEKSEKGALASVIESSHLKTMSLHRNIEKRPLNEVNCNIITNMCKVSKL</sequence>
<evidence type="ECO:0000313" key="2">
    <source>
        <dbReference type="EMBL" id="JAS97885.1"/>
    </source>
</evidence>
<dbReference type="EMBL" id="GECU01009821">
    <property type="protein sequence ID" value="JAS97885.1"/>
    <property type="molecule type" value="Transcribed_RNA"/>
</dbReference>
<feature type="compositionally biased region" description="Basic and acidic residues" evidence="1">
    <location>
        <begin position="1"/>
        <end position="14"/>
    </location>
</feature>
<feature type="region of interest" description="Disordered" evidence="1">
    <location>
        <begin position="94"/>
        <end position="116"/>
    </location>
</feature>
<feature type="region of interest" description="Disordered" evidence="1">
    <location>
        <begin position="44"/>
        <end position="65"/>
    </location>
</feature>
<gene>
    <name evidence="2" type="ORF">g.38902</name>
</gene>
<proteinExistence type="predicted"/>
<feature type="region of interest" description="Disordered" evidence="1">
    <location>
        <begin position="1"/>
        <end position="29"/>
    </location>
</feature>
<evidence type="ECO:0000256" key="1">
    <source>
        <dbReference type="SAM" id="MobiDB-lite"/>
    </source>
</evidence>
<feature type="region of interest" description="Disordered" evidence="1">
    <location>
        <begin position="282"/>
        <end position="318"/>
    </location>
</feature>
<accession>A0A1B6JFB5</accession>
<feature type="compositionally biased region" description="Polar residues" evidence="1">
    <location>
        <begin position="16"/>
        <end position="29"/>
    </location>
</feature>
<reference evidence="2" key="1">
    <citation type="submission" date="2015-11" db="EMBL/GenBank/DDBJ databases">
        <title>De novo transcriptome assembly of four potential Pierce s Disease insect vectors from Arizona vineyards.</title>
        <authorList>
            <person name="Tassone E.E."/>
        </authorList>
    </citation>
    <scope>NUCLEOTIDE SEQUENCE</scope>
</reference>
<dbReference type="AlphaFoldDB" id="A0A1B6JFB5"/>
<feature type="non-terminal residue" evidence="2">
    <location>
        <position position="1"/>
    </location>
</feature>
<feature type="compositionally biased region" description="Polar residues" evidence="1">
    <location>
        <begin position="94"/>
        <end position="108"/>
    </location>
</feature>
<organism evidence="2">
    <name type="scientific">Homalodisca liturata</name>
    <dbReference type="NCBI Taxonomy" id="320908"/>
    <lineage>
        <taxon>Eukaryota</taxon>
        <taxon>Metazoa</taxon>
        <taxon>Ecdysozoa</taxon>
        <taxon>Arthropoda</taxon>
        <taxon>Hexapoda</taxon>
        <taxon>Insecta</taxon>
        <taxon>Pterygota</taxon>
        <taxon>Neoptera</taxon>
        <taxon>Paraneoptera</taxon>
        <taxon>Hemiptera</taxon>
        <taxon>Auchenorrhyncha</taxon>
        <taxon>Membracoidea</taxon>
        <taxon>Cicadellidae</taxon>
        <taxon>Cicadellinae</taxon>
        <taxon>Proconiini</taxon>
        <taxon>Homalodisca</taxon>
    </lineage>
</organism>
<protein>
    <submittedName>
        <fullName evidence="2">Uncharacterized protein</fullName>
    </submittedName>
</protein>
<name>A0A1B6JFB5_9HEMI</name>